<keyword evidence="1" id="KW-0472">Membrane</keyword>
<evidence type="ECO:0008006" key="4">
    <source>
        <dbReference type="Google" id="ProtNLM"/>
    </source>
</evidence>
<feature type="transmembrane region" description="Helical" evidence="1">
    <location>
        <begin position="291"/>
        <end position="310"/>
    </location>
</feature>
<keyword evidence="3" id="KW-1185">Reference proteome</keyword>
<protein>
    <recommendedName>
        <fullName evidence="4">Metal-binding protein</fullName>
    </recommendedName>
</protein>
<evidence type="ECO:0000256" key="1">
    <source>
        <dbReference type="SAM" id="Phobius"/>
    </source>
</evidence>
<dbReference type="Pfam" id="PF09948">
    <property type="entry name" value="PpoB2"/>
    <property type="match status" value="1"/>
</dbReference>
<feature type="transmembrane region" description="Helical" evidence="1">
    <location>
        <begin position="191"/>
        <end position="212"/>
    </location>
</feature>
<dbReference type="EMBL" id="NPKJ01000041">
    <property type="protein sequence ID" value="PAQ09597.1"/>
    <property type="molecule type" value="Genomic_DNA"/>
</dbReference>
<gene>
    <name evidence="2" type="ORF">CIT26_13365</name>
</gene>
<dbReference type="InterPro" id="IPR018688">
    <property type="entry name" value="PpoB2-like"/>
</dbReference>
<dbReference type="OrthoDB" id="164118at2"/>
<name>A0A271LP84_9HYPH</name>
<evidence type="ECO:0000313" key="3">
    <source>
        <dbReference type="Proteomes" id="UP000216442"/>
    </source>
</evidence>
<dbReference type="Proteomes" id="UP000216442">
    <property type="component" value="Unassembled WGS sequence"/>
</dbReference>
<organism evidence="2 3">
    <name type="scientific">Mesorhizobium temperatum</name>
    <dbReference type="NCBI Taxonomy" id="241416"/>
    <lineage>
        <taxon>Bacteria</taxon>
        <taxon>Pseudomonadati</taxon>
        <taxon>Pseudomonadota</taxon>
        <taxon>Alphaproteobacteria</taxon>
        <taxon>Hyphomicrobiales</taxon>
        <taxon>Phyllobacteriaceae</taxon>
        <taxon>Mesorhizobium</taxon>
    </lineage>
</organism>
<feature type="transmembrane region" description="Helical" evidence="1">
    <location>
        <begin position="114"/>
        <end position="137"/>
    </location>
</feature>
<feature type="transmembrane region" description="Helical" evidence="1">
    <location>
        <begin position="41"/>
        <end position="63"/>
    </location>
</feature>
<feature type="transmembrane region" description="Helical" evidence="1">
    <location>
        <begin position="158"/>
        <end position="185"/>
    </location>
</feature>
<accession>A0A271LP84</accession>
<comment type="caution">
    <text evidence="2">The sequence shown here is derived from an EMBL/GenBank/DDBJ whole genome shotgun (WGS) entry which is preliminary data.</text>
</comment>
<feature type="transmembrane region" description="Helical" evidence="1">
    <location>
        <begin position="250"/>
        <end position="279"/>
    </location>
</feature>
<keyword evidence="1" id="KW-0812">Transmembrane</keyword>
<proteinExistence type="predicted"/>
<sequence>MRLDQRGDSAHSIAMIGQDHDFSHLDRVGRAMASVSRNPRLAVNIILGAGVLLAWLLLGGMAIRGAESRGPGINVPGDMMLRYLPQLPLPGFLDRFFTLCLAPAPLDGGVGAQAGALTVMWFLMAIAAMLPSAAPMIRTYCEIADTARIKGEPVVHPLVLVAGYLSVWLAASALFAALTLIVHAFASPVQMLDPVVGATGAVALLVAGLYQFSGLKEACLTKCKNPFSILFSNWSARPGRIFRLGVEQGVWCLGCCWALMLVMFAVGVMNVFWMALIGLFTLIEKQTAGRLLTRIAGAILLVWAAALLVVSA</sequence>
<keyword evidence="1" id="KW-1133">Transmembrane helix</keyword>
<dbReference type="AlphaFoldDB" id="A0A271LP84"/>
<evidence type="ECO:0000313" key="2">
    <source>
        <dbReference type="EMBL" id="PAQ09597.1"/>
    </source>
</evidence>
<reference evidence="2 3" key="1">
    <citation type="submission" date="2017-08" db="EMBL/GenBank/DDBJ databases">
        <title>Mesorhizobium wenxinae sp. nov., a novel rhizobial species isolated from root nodules of chickpea (Cicer arietinum L.).</title>
        <authorList>
            <person name="Zhang J."/>
        </authorList>
    </citation>
    <scope>NUCLEOTIDE SEQUENCE [LARGE SCALE GENOMIC DNA]</scope>
    <source>
        <strain evidence="2 3">SDW018</strain>
    </source>
</reference>